<comment type="caution">
    <text evidence="1">The sequence shown here is derived from an EMBL/GenBank/DDBJ whole genome shotgun (WGS) entry which is preliminary data.</text>
</comment>
<sequence length="65" mass="7203">MGKRQRDCVNCGAPVGIIGRDLCCRCSVRRRERASKQPCPDCGLDRLLDAGTGRCVRCSRRCSEC</sequence>
<evidence type="ECO:0000313" key="2">
    <source>
        <dbReference type="Proteomes" id="UP000322244"/>
    </source>
</evidence>
<reference evidence="1 2" key="1">
    <citation type="submission" date="2019-07" db="EMBL/GenBank/DDBJ databases">
        <title>Rhodococcus cavernicolus sp. nov., isolated from a cave.</title>
        <authorList>
            <person name="Lee S.D."/>
        </authorList>
    </citation>
    <scope>NUCLEOTIDE SEQUENCE [LARGE SCALE GENOMIC DNA]</scope>
    <source>
        <strain evidence="1 2">C1-24</strain>
    </source>
</reference>
<feature type="non-terminal residue" evidence="1">
    <location>
        <position position="65"/>
    </location>
</feature>
<dbReference type="AlphaFoldDB" id="A0A5A7S2U8"/>
<keyword evidence="2" id="KW-1185">Reference proteome</keyword>
<evidence type="ECO:0000313" key="1">
    <source>
        <dbReference type="EMBL" id="KAA0017693.1"/>
    </source>
</evidence>
<proteinExistence type="predicted"/>
<accession>A0A5A7S2U8</accession>
<organism evidence="1 2">
    <name type="scientific">Antrihabitans cavernicola</name>
    <dbReference type="NCBI Taxonomy" id="2495913"/>
    <lineage>
        <taxon>Bacteria</taxon>
        <taxon>Bacillati</taxon>
        <taxon>Actinomycetota</taxon>
        <taxon>Actinomycetes</taxon>
        <taxon>Mycobacteriales</taxon>
        <taxon>Nocardiaceae</taxon>
        <taxon>Antrihabitans</taxon>
    </lineage>
</organism>
<protein>
    <submittedName>
        <fullName evidence="1">Integrase</fullName>
    </submittedName>
</protein>
<dbReference type="Proteomes" id="UP000322244">
    <property type="component" value="Unassembled WGS sequence"/>
</dbReference>
<gene>
    <name evidence="1" type="ORF">FOY51_24990</name>
</gene>
<dbReference type="EMBL" id="VLNY01000021">
    <property type="protein sequence ID" value="KAA0017693.1"/>
    <property type="molecule type" value="Genomic_DNA"/>
</dbReference>
<name>A0A5A7S2U8_9NOCA</name>